<dbReference type="InterPro" id="IPR005149">
    <property type="entry name" value="Tscrpt_reg_PadR_N"/>
</dbReference>
<evidence type="ECO:0000256" key="1">
    <source>
        <dbReference type="SAM" id="Coils"/>
    </source>
</evidence>
<dbReference type="Gene3D" id="1.10.10.10">
    <property type="entry name" value="Winged helix-like DNA-binding domain superfamily/Winged helix DNA-binding domain"/>
    <property type="match status" value="1"/>
</dbReference>
<dbReference type="PANTHER" id="PTHR43252">
    <property type="entry name" value="TRANSCRIPTIONAL REGULATOR YQJI"/>
    <property type="match status" value="1"/>
</dbReference>
<reference evidence="5" key="1">
    <citation type="submission" date="2016-10" db="EMBL/GenBank/DDBJ databases">
        <authorList>
            <person name="Varghese N."/>
            <person name="Submissions S."/>
        </authorList>
    </citation>
    <scope>NUCLEOTIDE SEQUENCE [LARGE SCALE GENOMIC DNA]</scope>
    <source>
        <strain evidence="5">DSM 22965</strain>
    </source>
</reference>
<keyword evidence="4" id="KW-0238">DNA-binding</keyword>
<sequence length="217" mass="24944">MRRNVNAEGSWASIHAMSLPHAILGVLEARPMTGYELCRFFDGTARWVWTAPQSQIYPLLRKLEAEGWIEGEEQVRGERLKRTNYSLTAAGMDELRRWLGEPHAEPAVRDGLLLKSLFFDLADPDEAAQVLEQHVAELRERIEQWSAHRTALLARDTPLLKERLDHRPAETHERIARLKAHAFDHLIDQAELRIRWCEQTRELLHAPVTTPEAAARA</sequence>
<accession>A0A1H1NF58</accession>
<dbReference type="Pfam" id="PF10400">
    <property type="entry name" value="Vir_act_alpha_C"/>
    <property type="match status" value="1"/>
</dbReference>
<dbReference type="Gene3D" id="6.10.140.190">
    <property type="match status" value="1"/>
</dbReference>
<feature type="domain" description="Transcription regulator PadR N-terminal" evidence="2">
    <location>
        <begin position="23"/>
        <end position="96"/>
    </location>
</feature>
<dbReference type="InterPro" id="IPR018309">
    <property type="entry name" value="Tscrpt_reg_PadR_C"/>
</dbReference>
<evidence type="ECO:0000259" key="2">
    <source>
        <dbReference type="Pfam" id="PF03551"/>
    </source>
</evidence>
<dbReference type="Pfam" id="PF03551">
    <property type="entry name" value="PadR"/>
    <property type="match status" value="1"/>
</dbReference>
<dbReference type="EMBL" id="LT629734">
    <property type="protein sequence ID" value="SDR97532.1"/>
    <property type="molecule type" value="Genomic_DNA"/>
</dbReference>
<keyword evidence="1" id="KW-0175">Coiled coil</keyword>
<dbReference type="STRING" id="684552.SAMN04489719_1251"/>
<feature type="coiled-coil region" evidence="1">
    <location>
        <begin position="128"/>
        <end position="155"/>
    </location>
</feature>
<proteinExistence type="predicted"/>
<keyword evidence="5" id="KW-1185">Reference proteome</keyword>
<dbReference type="AlphaFoldDB" id="A0A1H1NF58"/>
<protein>
    <submittedName>
        <fullName evidence="4">DNA-binding transcriptional regulator, PadR family</fullName>
    </submittedName>
</protein>
<organism evidence="4 5">
    <name type="scientific">Agrococcus carbonis</name>
    <dbReference type="NCBI Taxonomy" id="684552"/>
    <lineage>
        <taxon>Bacteria</taxon>
        <taxon>Bacillati</taxon>
        <taxon>Actinomycetota</taxon>
        <taxon>Actinomycetes</taxon>
        <taxon>Micrococcales</taxon>
        <taxon>Microbacteriaceae</taxon>
        <taxon>Agrococcus</taxon>
    </lineage>
</organism>
<evidence type="ECO:0000259" key="3">
    <source>
        <dbReference type="Pfam" id="PF10400"/>
    </source>
</evidence>
<evidence type="ECO:0000313" key="4">
    <source>
        <dbReference type="EMBL" id="SDR97532.1"/>
    </source>
</evidence>
<dbReference type="SUPFAM" id="SSF46785">
    <property type="entry name" value="Winged helix' DNA-binding domain"/>
    <property type="match status" value="1"/>
</dbReference>
<dbReference type="PANTHER" id="PTHR43252:SF4">
    <property type="entry name" value="TRANSCRIPTIONAL REGULATORY PROTEIN"/>
    <property type="match status" value="1"/>
</dbReference>
<dbReference type="Proteomes" id="UP000199649">
    <property type="component" value="Chromosome I"/>
</dbReference>
<name>A0A1H1NF58_9MICO</name>
<dbReference type="InterPro" id="IPR036390">
    <property type="entry name" value="WH_DNA-bd_sf"/>
</dbReference>
<evidence type="ECO:0000313" key="5">
    <source>
        <dbReference type="Proteomes" id="UP000199649"/>
    </source>
</evidence>
<dbReference type="InterPro" id="IPR036388">
    <property type="entry name" value="WH-like_DNA-bd_sf"/>
</dbReference>
<feature type="domain" description="Transcription regulator PadR C-terminal" evidence="3">
    <location>
        <begin position="108"/>
        <end position="204"/>
    </location>
</feature>
<dbReference type="GO" id="GO:0003677">
    <property type="term" value="F:DNA binding"/>
    <property type="evidence" value="ECO:0007669"/>
    <property type="project" value="UniProtKB-KW"/>
</dbReference>
<gene>
    <name evidence="4" type="ORF">SAMN04489719_1251</name>
</gene>